<dbReference type="EMBL" id="RQEP01000005">
    <property type="protein sequence ID" value="TGK06688.1"/>
    <property type="molecule type" value="Genomic_DNA"/>
</dbReference>
<evidence type="ECO:0008006" key="4">
    <source>
        <dbReference type="Google" id="ProtNLM"/>
    </source>
</evidence>
<gene>
    <name evidence="2" type="ORF">EHO59_00670</name>
</gene>
<evidence type="ECO:0000256" key="1">
    <source>
        <dbReference type="SAM" id="Phobius"/>
    </source>
</evidence>
<keyword evidence="1" id="KW-0812">Transmembrane</keyword>
<organism evidence="2 3">
    <name type="scientific">Leptospira semungkisensis</name>
    <dbReference type="NCBI Taxonomy" id="2484985"/>
    <lineage>
        <taxon>Bacteria</taxon>
        <taxon>Pseudomonadati</taxon>
        <taxon>Spirochaetota</taxon>
        <taxon>Spirochaetia</taxon>
        <taxon>Leptospirales</taxon>
        <taxon>Leptospiraceae</taxon>
        <taxon>Leptospira</taxon>
    </lineage>
</organism>
<evidence type="ECO:0000313" key="3">
    <source>
        <dbReference type="Proteomes" id="UP000297453"/>
    </source>
</evidence>
<dbReference type="OrthoDB" id="331483at2"/>
<dbReference type="Proteomes" id="UP000297453">
    <property type="component" value="Unassembled WGS sequence"/>
</dbReference>
<keyword evidence="1" id="KW-0472">Membrane</keyword>
<dbReference type="AlphaFoldDB" id="A0A4R9G571"/>
<keyword evidence="3" id="KW-1185">Reference proteome</keyword>
<name>A0A4R9G571_9LEPT</name>
<feature type="transmembrane region" description="Helical" evidence="1">
    <location>
        <begin position="37"/>
        <end position="55"/>
    </location>
</feature>
<dbReference type="RefSeq" id="WP_135583776.1">
    <property type="nucleotide sequence ID" value="NZ_RQEP01000005.1"/>
</dbReference>
<proteinExistence type="predicted"/>
<accession>A0A4R9G571</accession>
<protein>
    <recommendedName>
        <fullName evidence="4">DUF420 domain-containing protein</fullName>
    </recommendedName>
</protein>
<comment type="caution">
    <text evidence="2">The sequence shown here is derived from an EMBL/GenBank/DDBJ whole genome shotgun (WGS) entry which is preliminary data.</text>
</comment>
<sequence length="128" mass="14809">MPLFLINTGMTISILLFYAGYWFRFRNNRLHRFLNSGGILFNLATAVYLLSLKYLGEGIEQSGVIPNVERLYIDIHRAIAALTLILMLLMGWSGFAGKKRFHRKLHFIFLPLYTLVYLSGLFLFRSSN</sequence>
<feature type="transmembrane region" description="Helical" evidence="1">
    <location>
        <begin position="107"/>
        <end position="124"/>
    </location>
</feature>
<feature type="transmembrane region" description="Helical" evidence="1">
    <location>
        <begin position="75"/>
        <end position="95"/>
    </location>
</feature>
<evidence type="ECO:0000313" key="2">
    <source>
        <dbReference type="EMBL" id="TGK06688.1"/>
    </source>
</evidence>
<keyword evidence="1" id="KW-1133">Transmembrane helix</keyword>
<feature type="transmembrane region" description="Helical" evidence="1">
    <location>
        <begin position="6"/>
        <end position="25"/>
    </location>
</feature>
<reference evidence="2" key="1">
    <citation type="journal article" date="2019" name="PLoS Negl. Trop. Dis.">
        <title>Revisiting the worldwide diversity of Leptospira species in the environment.</title>
        <authorList>
            <person name="Vincent A.T."/>
            <person name="Schiettekatte O."/>
            <person name="Bourhy P."/>
            <person name="Veyrier F.J."/>
            <person name="Picardeau M."/>
        </authorList>
    </citation>
    <scope>NUCLEOTIDE SEQUENCE [LARGE SCALE GENOMIC DNA]</scope>
    <source>
        <strain evidence="2">SSS9</strain>
    </source>
</reference>